<reference evidence="3" key="1">
    <citation type="submission" date="2019-03" db="EMBL/GenBank/DDBJ databases">
        <authorList>
            <person name="Mank J."/>
            <person name="Almeida P."/>
        </authorList>
    </citation>
    <scope>NUCLEOTIDE SEQUENCE</scope>
    <source>
        <strain evidence="3">78183</strain>
    </source>
</reference>
<sequence length="540" mass="59737">MSRIVFHQKQVVFPSHHCKCCSVPRIKGERVGFPYLQHGYAASCPKFVKLSPHAVVSGSGGAQYSEPWLDARKKQKREKIAGIDQDELLDPLLLADADSCFCEFRGVQIHHKVYDAESQSNNAESQSNNAESQSNNSSQSHTISQVAHNSSWKLGLPMILLHGFGASVYSWSRVMKPLTEVTGSKVLAFDRPAFGLTSRVDASTYLSTGTNDAKPLNPYSLAFSVLATLHFIDFLASEKIVLVGHSAGSLVAVDSYFEAPECIEALILIAPAIFAPNAAQKPAEQDKAGRENQTEGEISNSNMLAKPFIKIFEILLKFIACITQAIVQMTKGMTDMLNLMYKRTLSAILRSAFGVMLIRVIIDKFGRAAVRNAWHDPNQATEHVLNGYTKPLRAKGWDKALAEFTAATLANAQSDSKSPMSKRLSEISCPVLIITGDNDRIVPSWNAKRLSQAIPGSCLEVIKNCGHLPHEEKVDEFVSIVYKFLHGAFGDQKEPSLQGADQNVTITFTKMEPLLLWRRICCYSKTRIMQRLTEYLVLTK</sequence>
<feature type="domain" description="AB hydrolase-1" evidence="2">
    <location>
        <begin position="159"/>
        <end position="478"/>
    </location>
</feature>
<name>A0A6N2KZV2_SALVM</name>
<dbReference type="InterPro" id="IPR029058">
    <property type="entry name" value="AB_hydrolase_fold"/>
</dbReference>
<evidence type="ECO:0000313" key="3">
    <source>
        <dbReference type="EMBL" id="VFU33490.1"/>
    </source>
</evidence>
<proteinExistence type="predicted"/>
<dbReference type="InterPro" id="IPR000073">
    <property type="entry name" value="AB_hydrolase_1"/>
</dbReference>
<dbReference type="Pfam" id="PF12697">
    <property type="entry name" value="Abhydrolase_6"/>
    <property type="match status" value="1"/>
</dbReference>
<dbReference type="AlphaFoldDB" id="A0A6N2KZV2"/>
<dbReference type="EMBL" id="CAADRP010000891">
    <property type="protein sequence ID" value="VFU33490.1"/>
    <property type="molecule type" value="Genomic_DNA"/>
</dbReference>
<dbReference type="PRINTS" id="PR00412">
    <property type="entry name" value="EPOXHYDRLASE"/>
</dbReference>
<dbReference type="GO" id="GO:0009941">
    <property type="term" value="C:chloroplast envelope"/>
    <property type="evidence" value="ECO:0007669"/>
    <property type="project" value="TreeGrafter"/>
</dbReference>
<dbReference type="InterPro" id="IPR000639">
    <property type="entry name" value="Epox_hydrolase-like"/>
</dbReference>
<dbReference type="SUPFAM" id="SSF53474">
    <property type="entry name" value="alpha/beta-Hydrolases"/>
    <property type="match status" value="1"/>
</dbReference>
<dbReference type="PANTHER" id="PTHR43689">
    <property type="entry name" value="HYDROLASE"/>
    <property type="match status" value="1"/>
</dbReference>
<evidence type="ECO:0000256" key="1">
    <source>
        <dbReference type="SAM" id="MobiDB-lite"/>
    </source>
</evidence>
<dbReference type="GO" id="GO:0003824">
    <property type="term" value="F:catalytic activity"/>
    <property type="evidence" value="ECO:0007669"/>
    <property type="project" value="InterPro"/>
</dbReference>
<dbReference type="PANTHER" id="PTHR43689:SF1">
    <property type="entry name" value="ALPHA_BETA-HYDROLASES SUPERFAMILY PROTEIN"/>
    <property type="match status" value="1"/>
</dbReference>
<gene>
    <name evidence="3" type="ORF">SVIM_LOCUS153658</name>
</gene>
<protein>
    <recommendedName>
        <fullName evidence="2">AB hydrolase-1 domain-containing protein</fullName>
    </recommendedName>
</protein>
<evidence type="ECO:0000259" key="2">
    <source>
        <dbReference type="Pfam" id="PF12697"/>
    </source>
</evidence>
<accession>A0A6N2KZV2</accession>
<feature type="region of interest" description="Disordered" evidence="1">
    <location>
        <begin position="118"/>
        <end position="142"/>
    </location>
</feature>
<dbReference type="Gene3D" id="3.40.50.1820">
    <property type="entry name" value="alpha/beta hydrolase"/>
    <property type="match status" value="1"/>
</dbReference>
<organism evidence="3">
    <name type="scientific">Salix viminalis</name>
    <name type="common">Common osier</name>
    <name type="synonym">Basket willow</name>
    <dbReference type="NCBI Taxonomy" id="40686"/>
    <lineage>
        <taxon>Eukaryota</taxon>
        <taxon>Viridiplantae</taxon>
        <taxon>Streptophyta</taxon>
        <taxon>Embryophyta</taxon>
        <taxon>Tracheophyta</taxon>
        <taxon>Spermatophyta</taxon>
        <taxon>Magnoliopsida</taxon>
        <taxon>eudicotyledons</taxon>
        <taxon>Gunneridae</taxon>
        <taxon>Pentapetalae</taxon>
        <taxon>rosids</taxon>
        <taxon>fabids</taxon>
        <taxon>Malpighiales</taxon>
        <taxon>Salicaceae</taxon>
        <taxon>Saliceae</taxon>
        <taxon>Salix</taxon>
    </lineage>
</organism>
<feature type="compositionally biased region" description="Low complexity" evidence="1">
    <location>
        <begin position="118"/>
        <end position="140"/>
    </location>
</feature>